<dbReference type="AlphaFoldDB" id="A0AAU7WBC2"/>
<organism evidence="1">
    <name type="scientific">Agromyces sp. G08B096</name>
    <dbReference type="NCBI Taxonomy" id="3156399"/>
    <lineage>
        <taxon>Bacteria</taxon>
        <taxon>Bacillati</taxon>
        <taxon>Actinomycetota</taxon>
        <taxon>Actinomycetes</taxon>
        <taxon>Micrococcales</taxon>
        <taxon>Microbacteriaceae</taxon>
        <taxon>Agromyces</taxon>
    </lineage>
</organism>
<accession>A0AAU7WBC2</accession>
<sequence length="153" mass="17750">MSTKWCSACQQSRPQADFNARRASADGLQNICRDCNRVKARAYYRAHREHHVRVIMARKAKIREATISRIAEYLLEHPCRDCGEADLRVLDFDHREGVRKTAEVMRLVQDGYAWPRVSAEIAKCDVRCRNCHAKVTYDRLGANWRSALMSRLD</sequence>
<evidence type="ECO:0008006" key="2">
    <source>
        <dbReference type="Google" id="ProtNLM"/>
    </source>
</evidence>
<dbReference type="RefSeq" id="WP_350349273.1">
    <property type="nucleotide sequence ID" value="NZ_CP158374.1"/>
</dbReference>
<evidence type="ECO:0000313" key="1">
    <source>
        <dbReference type="EMBL" id="XBX83269.1"/>
    </source>
</evidence>
<reference evidence="1" key="1">
    <citation type="submission" date="2024-05" db="EMBL/GenBank/DDBJ databases">
        <authorList>
            <person name="Yu L."/>
        </authorList>
    </citation>
    <scope>NUCLEOTIDE SEQUENCE</scope>
    <source>
        <strain evidence="1">G08B096</strain>
    </source>
</reference>
<protein>
    <recommendedName>
        <fullName evidence="2">HNH endonuclease</fullName>
    </recommendedName>
</protein>
<name>A0AAU7WBC2_9MICO</name>
<proteinExistence type="predicted"/>
<gene>
    <name evidence="1" type="ORF">ABIQ69_04955</name>
</gene>
<dbReference type="EMBL" id="CP158374">
    <property type="protein sequence ID" value="XBX83269.1"/>
    <property type="molecule type" value="Genomic_DNA"/>
</dbReference>